<proteinExistence type="predicted"/>
<evidence type="ECO:0000313" key="3">
    <source>
        <dbReference type="Proteomes" id="UP000732380"/>
    </source>
</evidence>
<dbReference type="Proteomes" id="UP000732380">
    <property type="component" value="Unassembled WGS sequence"/>
</dbReference>
<protein>
    <submittedName>
        <fullName evidence="2">Uncharacterized protein</fullName>
    </submittedName>
</protein>
<keyword evidence="3" id="KW-1185">Reference proteome</keyword>
<feature type="non-terminal residue" evidence="2">
    <location>
        <position position="1"/>
    </location>
</feature>
<organism evidence="2 3">
    <name type="scientific">Claviceps humidiphila</name>
    <dbReference type="NCBI Taxonomy" id="1294629"/>
    <lineage>
        <taxon>Eukaryota</taxon>
        <taxon>Fungi</taxon>
        <taxon>Dikarya</taxon>
        <taxon>Ascomycota</taxon>
        <taxon>Pezizomycotina</taxon>
        <taxon>Sordariomycetes</taxon>
        <taxon>Hypocreomycetidae</taxon>
        <taxon>Hypocreales</taxon>
        <taxon>Clavicipitaceae</taxon>
        <taxon>Claviceps</taxon>
    </lineage>
</organism>
<dbReference type="EMBL" id="SRQM01000066">
    <property type="protein sequence ID" value="KAG6119994.1"/>
    <property type="molecule type" value="Genomic_DNA"/>
</dbReference>
<dbReference type="AlphaFoldDB" id="A0A9P7TSY2"/>
<gene>
    <name evidence="2" type="ORF">E4U13_007059</name>
</gene>
<keyword evidence="1" id="KW-1133">Transmembrane helix</keyword>
<comment type="caution">
    <text evidence="2">The sequence shown here is derived from an EMBL/GenBank/DDBJ whole genome shotgun (WGS) entry which is preliminary data.</text>
</comment>
<keyword evidence="1" id="KW-0472">Membrane</keyword>
<evidence type="ECO:0000313" key="2">
    <source>
        <dbReference type="EMBL" id="KAG6119994.1"/>
    </source>
</evidence>
<sequence length="99" mass="10615">FGHNFIPSYGSPWGGSDFYILIAFGFVVLSIRVSVGCQKFGSLLMGFIKRLQDIQGPAASTSPDFLEDAESLFLGGGTNVSVEPPQHMGLFGQPIVIPH</sequence>
<accession>A0A9P7TSY2</accession>
<feature type="transmembrane region" description="Helical" evidence="1">
    <location>
        <begin position="18"/>
        <end position="35"/>
    </location>
</feature>
<name>A0A9P7TSY2_9HYPO</name>
<reference evidence="2 3" key="1">
    <citation type="journal article" date="2020" name="bioRxiv">
        <title>Whole genome comparisons of ergot fungi reveals the divergence and evolution of species within the genus Claviceps are the result of varying mechanisms driving genome evolution and host range expansion.</title>
        <authorList>
            <person name="Wyka S.A."/>
            <person name="Mondo S.J."/>
            <person name="Liu M."/>
            <person name="Dettman J."/>
            <person name="Nalam V."/>
            <person name="Broders K.D."/>
        </authorList>
    </citation>
    <scope>NUCLEOTIDE SEQUENCE [LARGE SCALE GENOMIC DNA]</scope>
    <source>
        <strain evidence="2 3">LM576</strain>
    </source>
</reference>
<evidence type="ECO:0000256" key="1">
    <source>
        <dbReference type="SAM" id="Phobius"/>
    </source>
</evidence>
<keyword evidence="1" id="KW-0812">Transmembrane</keyword>